<dbReference type="Gene3D" id="3.30.40.10">
    <property type="entry name" value="Zinc/RING finger domain, C3HC4 (zinc finger)"/>
    <property type="match status" value="1"/>
</dbReference>
<dbReference type="CDD" id="cd16448">
    <property type="entry name" value="RING-H2"/>
    <property type="match status" value="1"/>
</dbReference>
<reference evidence="3 4" key="1">
    <citation type="submission" date="2024-02" db="EMBL/GenBank/DDBJ databases">
        <authorList>
            <person name="Chen Y."/>
            <person name="Shah S."/>
            <person name="Dougan E. K."/>
            <person name="Thang M."/>
            <person name="Chan C."/>
        </authorList>
    </citation>
    <scope>NUCLEOTIDE SEQUENCE [LARGE SCALE GENOMIC DNA]</scope>
</reference>
<dbReference type="Proteomes" id="UP001642484">
    <property type="component" value="Unassembled WGS sequence"/>
</dbReference>
<gene>
    <name evidence="3" type="ORF">CCMP2556_LOCUS1265</name>
</gene>
<keyword evidence="1" id="KW-0862">Zinc</keyword>
<proteinExistence type="predicted"/>
<organism evidence="3 4">
    <name type="scientific">Durusdinium trenchii</name>
    <dbReference type="NCBI Taxonomy" id="1381693"/>
    <lineage>
        <taxon>Eukaryota</taxon>
        <taxon>Sar</taxon>
        <taxon>Alveolata</taxon>
        <taxon>Dinophyceae</taxon>
        <taxon>Suessiales</taxon>
        <taxon>Symbiodiniaceae</taxon>
        <taxon>Durusdinium</taxon>
    </lineage>
</organism>
<protein>
    <recommendedName>
        <fullName evidence="2">RING-type domain-containing protein</fullName>
    </recommendedName>
</protein>
<evidence type="ECO:0000259" key="2">
    <source>
        <dbReference type="PROSITE" id="PS50089"/>
    </source>
</evidence>
<evidence type="ECO:0000313" key="4">
    <source>
        <dbReference type="Proteomes" id="UP001642484"/>
    </source>
</evidence>
<evidence type="ECO:0000256" key="1">
    <source>
        <dbReference type="PROSITE-ProRule" id="PRU00175"/>
    </source>
</evidence>
<dbReference type="SUPFAM" id="SSF57850">
    <property type="entry name" value="RING/U-box"/>
    <property type="match status" value="1"/>
</dbReference>
<feature type="domain" description="RING-type" evidence="2">
    <location>
        <begin position="740"/>
        <end position="783"/>
    </location>
</feature>
<dbReference type="PROSITE" id="PS50089">
    <property type="entry name" value="ZF_RING_2"/>
    <property type="match status" value="1"/>
</dbReference>
<sequence>MADDFHTRFFYDTKPDYEGMDSFDSFDSACSCYSLDKVYIDVDRSVDGDGSCNETHIEQYLTEVEAGTLPHVSSDQTCSCGHCTGTTHETTVEQRAVPRELGTCTGKHCVEPLHDAPAERRAVPRKSTVELRAVPRALHFNIADSCGDDWSEMELDAYEHQFLPHPIEMECAGLNPAVNSTAHRGCPASSMVANRQVDIDQVGHTGSPESMSPSEYYHTGHENQINQGVGFRAYARTPHTFMHTAQDLAEAASSAFCVANFRNTFLVALCFAMHVACQAEQGAEDLKEPPKSTISLVSAVSRRAVPFMVILTCIPLAAIMCHMFPGNSNALRTPPSWSPELEGSYPFRQWARDIMLWSIATDMEPARKAASVMLVLKGAAKELSRQIPPQAVVEGGVVNGTPVDPLTFLMHTLQERFGNLGEEVRVQAVTELMSFSRKGNENIDALLVRFDSIRTRAAEQGGAIVSVQGVAWLLLRAVGISDQQLLHLLQPFGGLFPANEAELTQLKTSLRRMGHILEHAPGNIREGLRSQSSNASGSYLTHSEAYWTDQEAWPQSHIGLCGYSSPPGLAEARSPLMGDTPAGSSDPNAGNMQWASMAQMPPDLRELMPWPVLANTRATPEVPRFAMNPAFDFLQMSEQPPVPTRNPQQSTLEGPLRDQIEEFHYVQQQVAYQRQQVRNARPQTRPNVQVRSQLDPRHRPELGEFHQVQRTVARNSRRSRISERSINVEDVEYDGASDQCPLCQDLFLAKESVLRLVCKHLYHTECWSEWMCRGSALHCPVCRGNCHIIARYRIPEESASAPANIPSQLPSRAATPERADRQPDVYLLFTPPNRRTNAQESPDGTPFFSPEQHADTFPWWPSEEDSHAKAVYHSISIPNRAGIIIDPGAYTNLIGEHTARSFAKMAIEHGYTPRQWRMKPMFVQGVGEGQQKCEWTVSIPIACRLSVEGRVCCLNYFEAPVVGGSGARLPALLGLRSLSALSATLCMREGQESLFVPVAGNEASELSQQRRCPLDKAPSGHLIMTIDNWGELKHDAQAGVRPEPMVLHVDPSSSAAEESSIPAAI</sequence>
<dbReference type="Pfam" id="PF13639">
    <property type="entry name" value="zf-RING_2"/>
    <property type="match status" value="1"/>
</dbReference>
<keyword evidence="4" id="KW-1185">Reference proteome</keyword>
<accession>A0ABP0HDX6</accession>
<name>A0ABP0HDX6_9DINO</name>
<dbReference type="InterPro" id="IPR001841">
    <property type="entry name" value="Znf_RING"/>
</dbReference>
<dbReference type="EMBL" id="CAXAMN010000426">
    <property type="protein sequence ID" value="CAK8988411.1"/>
    <property type="molecule type" value="Genomic_DNA"/>
</dbReference>
<keyword evidence="1" id="KW-0479">Metal-binding</keyword>
<dbReference type="InterPro" id="IPR013083">
    <property type="entry name" value="Znf_RING/FYVE/PHD"/>
</dbReference>
<evidence type="ECO:0000313" key="3">
    <source>
        <dbReference type="EMBL" id="CAK8988411.1"/>
    </source>
</evidence>
<keyword evidence="1" id="KW-0863">Zinc-finger</keyword>
<comment type="caution">
    <text evidence="3">The sequence shown here is derived from an EMBL/GenBank/DDBJ whole genome shotgun (WGS) entry which is preliminary data.</text>
</comment>